<gene>
    <name evidence="9" type="ORF">ISALK_07365</name>
</gene>
<protein>
    <submittedName>
        <fullName evidence="9">AEC family transporter</fullName>
    </submittedName>
</protein>
<evidence type="ECO:0000256" key="6">
    <source>
        <dbReference type="ARBA" id="ARBA00022989"/>
    </source>
</evidence>
<comment type="caution">
    <text evidence="9">The sequence shown here is derived from an EMBL/GenBank/DDBJ whole genome shotgun (WGS) entry which is preliminary data.</text>
</comment>
<feature type="transmembrane region" description="Helical" evidence="8">
    <location>
        <begin position="308"/>
        <end position="327"/>
    </location>
</feature>
<feature type="transmembrane region" description="Helical" evidence="8">
    <location>
        <begin position="36"/>
        <end position="55"/>
    </location>
</feature>
<dbReference type="Gene3D" id="1.20.1530.20">
    <property type="match status" value="1"/>
</dbReference>
<dbReference type="Pfam" id="PF03547">
    <property type="entry name" value="Mem_trans"/>
    <property type="match status" value="1"/>
</dbReference>
<reference evidence="9 10" key="1">
    <citation type="submission" date="2019-04" db="EMBL/GenBank/DDBJ databases">
        <title>Isachenkonia alkalipeptolytica gen. nov. sp. nov. a new anaerobic, alkiliphilic organothrophic bacterium capable to reduce synthesized ferrihydrite isolated from a soda lake.</title>
        <authorList>
            <person name="Toshchakov S.V."/>
            <person name="Zavarzina D.G."/>
            <person name="Zhilina T.N."/>
            <person name="Kostrikina N.A."/>
            <person name="Kublanov I.V."/>
        </authorList>
    </citation>
    <scope>NUCLEOTIDE SEQUENCE [LARGE SCALE GENOMIC DNA]</scope>
    <source>
        <strain evidence="9 10">Z-1701</strain>
    </source>
</reference>
<keyword evidence="7 8" id="KW-0472">Membrane</keyword>
<feature type="transmembrane region" description="Helical" evidence="8">
    <location>
        <begin position="215"/>
        <end position="233"/>
    </location>
</feature>
<feature type="transmembrane region" description="Helical" evidence="8">
    <location>
        <begin position="67"/>
        <end position="88"/>
    </location>
</feature>
<evidence type="ECO:0000256" key="4">
    <source>
        <dbReference type="ARBA" id="ARBA00022475"/>
    </source>
</evidence>
<keyword evidence="3" id="KW-0813">Transport</keyword>
<keyword evidence="4" id="KW-1003">Cell membrane</keyword>
<dbReference type="Proteomes" id="UP000449710">
    <property type="component" value="Unassembled WGS sequence"/>
</dbReference>
<keyword evidence="6 8" id="KW-1133">Transmembrane helix</keyword>
<keyword evidence="10" id="KW-1185">Reference proteome</keyword>
<evidence type="ECO:0000313" key="10">
    <source>
        <dbReference type="Proteomes" id="UP000449710"/>
    </source>
</evidence>
<dbReference type="PANTHER" id="PTHR36838">
    <property type="entry name" value="AUXIN EFFLUX CARRIER FAMILY PROTEIN"/>
    <property type="match status" value="1"/>
</dbReference>
<feature type="transmembrane region" description="Helical" evidence="8">
    <location>
        <begin position="183"/>
        <end position="203"/>
    </location>
</feature>
<dbReference type="PANTHER" id="PTHR36838:SF1">
    <property type="entry name" value="SLR1864 PROTEIN"/>
    <property type="match status" value="1"/>
</dbReference>
<dbReference type="GO" id="GO:0055085">
    <property type="term" value="P:transmembrane transport"/>
    <property type="evidence" value="ECO:0007669"/>
    <property type="project" value="InterPro"/>
</dbReference>
<dbReference type="EMBL" id="SUMG01000007">
    <property type="protein sequence ID" value="NBG88318.1"/>
    <property type="molecule type" value="Genomic_DNA"/>
</dbReference>
<dbReference type="AlphaFoldDB" id="A0AA44BDV5"/>
<evidence type="ECO:0000256" key="3">
    <source>
        <dbReference type="ARBA" id="ARBA00022448"/>
    </source>
</evidence>
<keyword evidence="5 8" id="KW-0812">Transmembrane</keyword>
<evidence type="ECO:0000256" key="2">
    <source>
        <dbReference type="ARBA" id="ARBA00010145"/>
    </source>
</evidence>
<evidence type="ECO:0000256" key="1">
    <source>
        <dbReference type="ARBA" id="ARBA00004651"/>
    </source>
</evidence>
<feature type="transmembrane region" description="Helical" evidence="8">
    <location>
        <begin position="100"/>
        <end position="122"/>
    </location>
</feature>
<name>A0AA44BDV5_9CLOT</name>
<evidence type="ECO:0000256" key="7">
    <source>
        <dbReference type="ARBA" id="ARBA00023136"/>
    </source>
</evidence>
<evidence type="ECO:0000256" key="8">
    <source>
        <dbReference type="SAM" id="Phobius"/>
    </source>
</evidence>
<feature type="transmembrane region" description="Helical" evidence="8">
    <location>
        <begin position="273"/>
        <end position="296"/>
    </location>
</feature>
<dbReference type="InterPro" id="IPR004776">
    <property type="entry name" value="Mem_transp_PIN-like"/>
</dbReference>
<sequence>MDFFTTFYQILSLFILIAVGWGASRLKLLDQHFVKTLSVFVIKVTLPAMIIKSMQFDFSVEVLWDSAYMFLVGIGMYALMIALSYGIVKFSGFTGARANALQFLIIFGNVGYMGYPVMASIFGDEGVFYTALFNIPFNFLMMSLGVYLMTRKNSGDSEDGKGPLDASPGEEKSFKGKLRRLKVLINPGIVATFTGFTLFLLSIEIPGPLFRSMDILGEATTPLAMIIIGANLSRVALGSVFREKALYGLVFLRLILIPAFLFGLLTLLGVEGFLLKVPVLIFSMPAAANAVVFAVMYEGDADFAAKGVFFTTLCSGVTLPIIAYMLLG</sequence>
<feature type="transmembrane region" description="Helical" evidence="8">
    <location>
        <begin position="6"/>
        <end position="24"/>
    </location>
</feature>
<dbReference type="RefSeq" id="WP_160720757.1">
    <property type="nucleotide sequence ID" value="NZ_SUMG01000007.1"/>
</dbReference>
<accession>A0AA44BDV5</accession>
<comment type="similarity">
    <text evidence="2">Belongs to the auxin efflux carrier (TC 2.A.69) family.</text>
</comment>
<proteinExistence type="inferred from homology"/>
<evidence type="ECO:0000256" key="5">
    <source>
        <dbReference type="ARBA" id="ARBA00022692"/>
    </source>
</evidence>
<organism evidence="9 10">
    <name type="scientific">Isachenkonia alkalipeptolytica</name>
    <dbReference type="NCBI Taxonomy" id="2565777"/>
    <lineage>
        <taxon>Bacteria</taxon>
        <taxon>Bacillati</taxon>
        <taxon>Bacillota</taxon>
        <taxon>Clostridia</taxon>
        <taxon>Eubacteriales</taxon>
        <taxon>Clostridiaceae</taxon>
        <taxon>Isachenkonia</taxon>
    </lineage>
</organism>
<dbReference type="InterPro" id="IPR038770">
    <property type="entry name" value="Na+/solute_symporter_sf"/>
</dbReference>
<comment type="subcellular location">
    <subcellularLocation>
        <location evidence="1">Cell membrane</location>
        <topology evidence="1">Multi-pass membrane protein</topology>
    </subcellularLocation>
</comment>
<dbReference type="GO" id="GO:0005886">
    <property type="term" value="C:plasma membrane"/>
    <property type="evidence" value="ECO:0007669"/>
    <property type="project" value="UniProtKB-SubCell"/>
</dbReference>
<feature type="transmembrane region" description="Helical" evidence="8">
    <location>
        <begin position="128"/>
        <end position="148"/>
    </location>
</feature>
<feature type="transmembrane region" description="Helical" evidence="8">
    <location>
        <begin position="245"/>
        <end position="267"/>
    </location>
</feature>
<evidence type="ECO:0000313" key="9">
    <source>
        <dbReference type="EMBL" id="NBG88318.1"/>
    </source>
</evidence>